<keyword evidence="2" id="KW-1185">Reference proteome</keyword>
<gene>
    <name evidence="1" type="ORF">HMPREF9431_01444</name>
</gene>
<name>G1WC93_9BACT</name>
<evidence type="ECO:0000313" key="1">
    <source>
        <dbReference type="EMBL" id="EGV30922.1"/>
    </source>
</evidence>
<proteinExistence type="predicted"/>
<dbReference type="AlphaFoldDB" id="G1WC93"/>
<organism evidence="1 2">
    <name type="scientific">Segatella oulorum F0390</name>
    <dbReference type="NCBI Taxonomy" id="702438"/>
    <lineage>
        <taxon>Bacteria</taxon>
        <taxon>Pseudomonadati</taxon>
        <taxon>Bacteroidota</taxon>
        <taxon>Bacteroidia</taxon>
        <taxon>Bacteroidales</taxon>
        <taxon>Prevotellaceae</taxon>
        <taxon>Segatella</taxon>
    </lineage>
</organism>
<dbReference type="PATRIC" id="fig|702438.4.peg.1493"/>
<evidence type="ECO:0000313" key="2">
    <source>
        <dbReference type="Proteomes" id="UP000005141"/>
    </source>
</evidence>
<comment type="caution">
    <text evidence="1">The sequence shown here is derived from an EMBL/GenBank/DDBJ whole genome shotgun (WGS) entry which is preliminary data.</text>
</comment>
<sequence>MTCKGKTREELIAGFERAIERKRAFEEEAQKEFAEMRRRGEEFRKRYDST</sequence>
<reference evidence="1 2" key="1">
    <citation type="submission" date="2011-07" db="EMBL/GenBank/DDBJ databases">
        <title>The Genome Sequence of Prevotella oulorum F0390.</title>
        <authorList>
            <consortium name="The Broad Institute Genome Sequencing Platform"/>
            <consortium name="The Broad Institute Genome Sequencing Center for Infectious Disease"/>
            <person name="Earl A."/>
            <person name="Ward D."/>
            <person name="Feldgarden M."/>
            <person name="Gevers D."/>
            <person name="Izard J."/>
            <person name="Ganesan A."/>
            <person name="Baranova O.V."/>
            <person name="Blanton J.M."/>
            <person name="Tanner A.C."/>
            <person name="Dewhirst F.E."/>
            <person name="Young S.K."/>
            <person name="Zeng Q."/>
            <person name="Gargeya S."/>
            <person name="Fitzgerald M."/>
            <person name="Haas B."/>
            <person name="Abouelleil A."/>
            <person name="Alvarado L."/>
            <person name="Arachchi H.M."/>
            <person name="Berlin A."/>
            <person name="Brown A."/>
            <person name="Chapman S.B."/>
            <person name="Chen Z."/>
            <person name="Dunbar C."/>
            <person name="Freedman E."/>
            <person name="Gearin G."/>
            <person name="Gellesch M."/>
            <person name="Goldberg J."/>
            <person name="Griggs A."/>
            <person name="Gujja S."/>
            <person name="Heiman D."/>
            <person name="Howarth C."/>
            <person name="Larson L."/>
            <person name="Lui A."/>
            <person name="MacDonald P.J.P."/>
            <person name="Mehta T."/>
            <person name="Montmayeur A."/>
            <person name="Murphy C."/>
            <person name="Neiman D."/>
            <person name="Pearson M."/>
            <person name="Priest M."/>
            <person name="Roberts A."/>
            <person name="Saif S."/>
            <person name="Shea T."/>
            <person name="Shenoy N."/>
            <person name="Sisk P."/>
            <person name="Stolte C."/>
            <person name="Sykes S."/>
            <person name="Wortman J."/>
            <person name="Nusbaum C."/>
            <person name="Birren B."/>
        </authorList>
    </citation>
    <scope>NUCLEOTIDE SEQUENCE [LARGE SCALE GENOMIC DNA]</scope>
    <source>
        <strain evidence="1 2">F0390</strain>
    </source>
</reference>
<dbReference type="HOGENOM" id="CLU_3187487_0_0_10"/>
<dbReference type="EMBL" id="ADGI01000049">
    <property type="protein sequence ID" value="EGV30922.1"/>
    <property type="molecule type" value="Genomic_DNA"/>
</dbReference>
<dbReference type="Proteomes" id="UP000005141">
    <property type="component" value="Unassembled WGS sequence"/>
</dbReference>
<accession>G1WC93</accession>
<protein>
    <submittedName>
        <fullName evidence="1">Uncharacterized protein</fullName>
    </submittedName>
</protein>